<evidence type="ECO:0000313" key="1">
    <source>
        <dbReference type="EMBL" id="GAP45043.1"/>
    </source>
</evidence>
<keyword evidence="2" id="KW-1185">Reference proteome</keyword>
<proteinExistence type="predicted"/>
<dbReference type="Pfam" id="PF13692">
    <property type="entry name" value="Glyco_trans_1_4"/>
    <property type="match status" value="1"/>
</dbReference>
<dbReference type="STRING" id="1678841.TBC1_12859"/>
<sequence>MKKWIIFSGTDWFRPSVTSTRQIMMQFKLKGYYILWVNPIAFKSPAVNSENRKSMRKKILNKLQTHLKFIRKADQGVYVLVPFYIPLFSATGDKINDMLIRLQIAVITFFLGIRIRETILWISGSFTLSPVLHKPFYRKIYQAADLISDFRTSNQALLKELRRKEHYLGTHVDLLFASSPNIRTKLEQLTGRQVSLLTHGVNFTHFNTAVEVNPFMLKVKASGLPVAGYFGTLSDANDKEVFRILAERGFSVVIIGKVLGDYSSLENLDNIYFTGPVDFKELPSYARAFDVCLLNWIMADWIYNSYPVKTLEYLAMGKPIVSCPIPVVKELFGSLVYFADTPEEYLEKALLALKENSRELSEARVSAAAEHTWESKFKTIESAIQ</sequence>
<organism evidence="1">
    <name type="scientific">Lentimicrobium saccharophilum</name>
    <dbReference type="NCBI Taxonomy" id="1678841"/>
    <lineage>
        <taxon>Bacteria</taxon>
        <taxon>Pseudomonadati</taxon>
        <taxon>Bacteroidota</taxon>
        <taxon>Bacteroidia</taxon>
        <taxon>Bacteroidales</taxon>
        <taxon>Lentimicrobiaceae</taxon>
        <taxon>Lentimicrobium</taxon>
    </lineage>
</organism>
<dbReference type="Gene3D" id="3.40.50.2000">
    <property type="entry name" value="Glycogen Phosphorylase B"/>
    <property type="match status" value="1"/>
</dbReference>
<evidence type="ECO:0000313" key="2">
    <source>
        <dbReference type="Proteomes" id="UP000053091"/>
    </source>
</evidence>
<name>A0A0S7C770_9BACT</name>
<dbReference type="Proteomes" id="UP000053091">
    <property type="component" value="Unassembled WGS sequence"/>
</dbReference>
<dbReference type="EMBL" id="DF968183">
    <property type="protein sequence ID" value="GAP45043.1"/>
    <property type="molecule type" value="Genomic_DNA"/>
</dbReference>
<reference evidence="1" key="1">
    <citation type="journal article" date="2015" name="Genome Announc.">
        <title>Draft Genome Sequence of Bacteroidales Strain TBC1, a Novel Isolate from a Methanogenic Wastewater Treatment System.</title>
        <authorList>
            <person name="Tourlousse D.M."/>
            <person name="Matsuura N."/>
            <person name="Sun L."/>
            <person name="Toyonaga M."/>
            <person name="Kuroda K."/>
            <person name="Ohashi A."/>
            <person name="Cruz R."/>
            <person name="Yamaguchi T."/>
            <person name="Sekiguchi Y."/>
        </authorList>
    </citation>
    <scope>NUCLEOTIDE SEQUENCE [LARGE SCALE GENOMIC DNA]</scope>
    <source>
        <strain evidence="1">TBC1</strain>
    </source>
</reference>
<dbReference type="GO" id="GO:0016740">
    <property type="term" value="F:transferase activity"/>
    <property type="evidence" value="ECO:0007669"/>
    <property type="project" value="UniProtKB-KW"/>
</dbReference>
<dbReference type="Gene3D" id="3.40.50.11010">
    <property type="match status" value="1"/>
</dbReference>
<dbReference type="AlphaFoldDB" id="A0A0S7C770"/>
<protein>
    <submittedName>
        <fullName evidence="1">Glycosyltransferase</fullName>
    </submittedName>
</protein>
<dbReference type="RefSeq" id="WP_062045099.1">
    <property type="nucleotide sequence ID" value="NZ_DF968183.1"/>
</dbReference>
<keyword evidence="1" id="KW-0808">Transferase</keyword>
<gene>
    <name evidence="1" type="ORF">TBC1_12859</name>
</gene>
<accession>A0A0S7C770</accession>
<dbReference type="SUPFAM" id="SSF53756">
    <property type="entry name" value="UDP-Glycosyltransferase/glycogen phosphorylase"/>
    <property type="match status" value="1"/>
</dbReference>
<dbReference type="OrthoDB" id="9816564at2"/>